<dbReference type="GO" id="GO:0005886">
    <property type="term" value="C:plasma membrane"/>
    <property type="evidence" value="ECO:0007669"/>
    <property type="project" value="TreeGrafter"/>
</dbReference>
<feature type="domain" description="VASt" evidence="7">
    <location>
        <begin position="718"/>
        <end position="891"/>
    </location>
</feature>
<dbReference type="OrthoDB" id="2162691at2759"/>
<protein>
    <recommendedName>
        <fullName evidence="7">VASt domain-containing protein</fullName>
    </recommendedName>
</protein>
<comment type="similarity">
    <text evidence="2">Belongs to the YSP2 family.</text>
</comment>
<keyword evidence="3" id="KW-0812">Transmembrane</keyword>
<feature type="compositionally biased region" description="Basic residues" evidence="6">
    <location>
        <begin position="433"/>
        <end position="448"/>
    </location>
</feature>
<dbReference type="PANTHER" id="PTHR23319">
    <property type="entry name" value="GRAM DOMAIN CONTAINING 1B, ISOFORM E"/>
    <property type="match status" value="1"/>
</dbReference>
<evidence type="ECO:0000313" key="9">
    <source>
        <dbReference type="Proteomes" id="UP001049176"/>
    </source>
</evidence>
<reference evidence="8" key="1">
    <citation type="journal article" date="2021" name="Genome Biol. Evol.">
        <title>The assembled and annotated genome of the fairy-ring fungus Marasmius oreades.</title>
        <authorList>
            <person name="Hiltunen M."/>
            <person name="Ament-Velasquez S.L."/>
            <person name="Johannesson H."/>
        </authorList>
    </citation>
    <scope>NUCLEOTIDE SEQUENCE</scope>
    <source>
        <strain evidence="8">03SP1</strain>
    </source>
</reference>
<dbReference type="GeneID" id="66071015"/>
<dbReference type="PANTHER" id="PTHR23319:SF4">
    <property type="entry name" value="GRAM DOMAIN CONTAINING 1B, ISOFORM E"/>
    <property type="match status" value="1"/>
</dbReference>
<dbReference type="GO" id="GO:0032934">
    <property type="term" value="F:sterol binding"/>
    <property type="evidence" value="ECO:0007669"/>
    <property type="project" value="TreeGrafter"/>
</dbReference>
<proteinExistence type="inferred from homology"/>
<sequence length="1124" mass="120853">MAPSFFSKLVRTAPTNSPHSRERSLDNPSDSNSTSSLTKPSRSRTVSAVETPPDFRSNEFGVLGSGAAKRLPGSNGGGGSRVVSGSGAGDRGYQSDTGTTSSANPSVRIVPPSPQVTEGSPNIGGSPAKGINGLPEVSHQEKLGESGNVIDGLPSSSPAGSGFSEASQRKRPSSRPPSPVPPTNGSSKKLSKSKSRPTTPVSSSASPASPSNAPPLPQPLAGTNSSNSTTTVKALQTPPEMKHKSSNKSLRSMTIKITPPPVPQNLTHTPKVNSLDSTNSKTSSGGHGLVESPTSVETEFVMPERQGREGKDDDMTPRPDEAPVSPHQRSKSVGTVEASSPPRVNAHRKEATAGVPNPVRQGSGWRKPTSKPTGLAGAIAASGLAMANPGMTGVGMQSAQFSPPISRAQMNRMPSNSNISNATLNVNDDQSQNKKKKEKERKASRRASTHSGDPNLLPEPDLRDLDYYSGLEDSSSNSDDFDADSEDDDILGPRRKRGRSVGAVSSEAVSSPIRSKLESGESLPYGGSDWGARSGGGEWGVTGFAVASSRRNAEFHEVFPGIPEGDYLIEDYGCALQREILIQGRLYISENHVCFHANILGWITDLTIPIYEITSLEKKMTAFVIPNALQITTRQAKYNFASLLARDTTYDVIHNIWRIVRAPDLVEEGMHGRELGEDGVVVHGQGETCPAARVSGGSAPTATTQKKSICECLREGKHYTETAMDTVVPGTPDRIHNLMFASGFIKEFMSGNQKLTDIQISDWIPTSPDAPQGHLARNMSYIKPLNAPVGPKSTKCEIRDEVVHCEFDDYVSTISTTRTPDVPSGSVFSVKTRTCIMWDSVASSRIIVTTQVEWTGRSFIKGIIERSAIDGQKNQCIELERAMRAYIQEHQLEFIPEGVDLGAIAATSSANDAANNASPTSPSAGDYLVPPTPKERERERNQRAFQWAWDTFDGAFKVGTTSAKGAIELIIDAWDQSETTTILYFVIVGLVFSNLYTWMKVSSSGKRELRELRELRRELRARDIAFQVQEPPSTVAAGWSVDESGEREKWIQGIVSALKEEIKPTTPAKGKGSSGQVVDEEGSVSKEKLEETVADLVRTLDHVEAKAKFLRQSLQKSSTVDALD</sequence>
<evidence type="ECO:0000256" key="4">
    <source>
        <dbReference type="ARBA" id="ARBA00022989"/>
    </source>
</evidence>
<dbReference type="SMART" id="SM00568">
    <property type="entry name" value="GRAM"/>
    <property type="match status" value="1"/>
</dbReference>
<dbReference type="GO" id="GO:0120015">
    <property type="term" value="F:sterol transfer activity"/>
    <property type="evidence" value="ECO:0007669"/>
    <property type="project" value="TreeGrafter"/>
</dbReference>
<feature type="compositionally biased region" description="Polar residues" evidence="6">
    <location>
        <begin position="395"/>
        <end position="430"/>
    </location>
</feature>
<dbReference type="InterPro" id="IPR031968">
    <property type="entry name" value="VASt"/>
</dbReference>
<evidence type="ECO:0000313" key="8">
    <source>
        <dbReference type="EMBL" id="KAG7100159.1"/>
    </source>
</evidence>
<accession>A0A9P7V4L8</accession>
<keyword evidence="9" id="KW-1185">Reference proteome</keyword>
<dbReference type="AlphaFoldDB" id="A0A9P7V4L8"/>
<feature type="region of interest" description="Disordered" evidence="6">
    <location>
        <begin position="1064"/>
        <end position="1084"/>
    </location>
</feature>
<dbReference type="CDD" id="cd13220">
    <property type="entry name" value="PH-GRAM_GRAMDC"/>
    <property type="match status" value="1"/>
</dbReference>
<gene>
    <name evidence="8" type="ORF">E1B28_001939</name>
</gene>
<feature type="region of interest" description="Disordered" evidence="6">
    <location>
        <begin position="912"/>
        <end position="935"/>
    </location>
</feature>
<organism evidence="8 9">
    <name type="scientific">Marasmius oreades</name>
    <name type="common">fairy-ring Marasmius</name>
    <dbReference type="NCBI Taxonomy" id="181124"/>
    <lineage>
        <taxon>Eukaryota</taxon>
        <taxon>Fungi</taxon>
        <taxon>Dikarya</taxon>
        <taxon>Basidiomycota</taxon>
        <taxon>Agaricomycotina</taxon>
        <taxon>Agaricomycetes</taxon>
        <taxon>Agaricomycetidae</taxon>
        <taxon>Agaricales</taxon>
        <taxon>Marasmiineae</taxon>
        <taxon>Marasmiaceae</taxon>
        <taxon>Marasmius</taxon>
    </lineage>
</organism>
<comment type="caution">
    <text evidence="8">The sequence shown here is derived from an EMBL/GenBank/DDBJ whole genome shotgun (WGS) entry which is preliminary data.</text>
</comment>
<dbReference type="Gene3D" id="2.30.29.30">
    <property type="entry name" value="Pleckstrin-homology domain (PH domain)/Phosphotyrosine-binding domain (PTB)"/>
    <property type="match status" value="1"/>
</dbReference>
<evidence type="ECO:0000256" key="6">
    <source>
        <dbReference type="SAM" id="MobiDB-lite"/>
    </source>
</evidence>
<dbReference type="Pfam" id="PF16016">
    <property type="entry name" value="VASt"/>
    <property type="match status" value="1"/>
</dbReference>
<dbReference type="InterPro" id="IPR051482">
    <property type="entry name" value="Cholesterol_transport"/>
</dbReference>
<keyword evidence="4" id="KW-1133">Transmembrane helix</keyword>
<evidence type="ECO:0000256" key="1">
    <source>
        <dbReference type="ARBA" id="ARBA00004167"/>
    </source>
</evidence>
<evidence type="ECO:0000256" key="2">
    <source>
        <dbReference type="ARBA" id="ARBA00006582"/>
    </source>
</evidence>
<feature type="compositionally biased region" description="Low complexity" evidence="6">
    <location>
        <begin position="374"/>
        <end position="387"/>
    </location>
</feature>
<dbReference type="GO" id="GO:0140268">
    <property type="term" value="C:endoplasmic reticulum-plasma membrane contact site"/>
    <property type="evidence" value="ECO:0007669"/>
    <property type="project" value="TreeGrafter"/>
</dbReference>
<dbReference type="Pfam" id="PF02893">
    <property type="entry name" value="GRAM"/>
    <property type="match status" value="1"/>
</dbReference>
<dbReference type="PROSITE" id="PS51778">
    <property type="entry name" value="VAST"/>
    <property type="match status" value="1"/>
</dbReference>
<feature type="compositionally biased region" description="Acidic residues" evidence="6">
    <location>
        <begin position="479"/>
        <end position="490"/>
    </location>
</feature>
<feature type="compositionally biased region" description="Polar residues" evidence="6">
    <location>
        <begin position="264"/>
        <end position="284"/>
    </location>
</feature>
<feature type="compositionally biased region" description="Low complexity" evidence="6">
    <location>
        <begin position="500"/>
        <end position="511"/>
    </location>
</feature>
<feature type="compositionally biased region" description="Basic and acidic residues" evidence="6">
    <location>
        <begin position="305"/>
        <end position="321"/>
    </location>
</feature>
<feature type="compositionally biased region" description="Polar residues" evidence="6">
    <location>
        <begin position="26"/>
        <end position="48"/>
    </location>
</feature>
<feature type="compositionally biased region" description="Gly residues" evidence="6">
    <location>
        <begin position="74"/>
        <end position="90"/>
    </location>
</feature>
<dbReference type="GO" id="GO:0032541">
    <property type="term" value="C:cortical endoplasmic reticulum"/>
    <property type="evidence" value="ECO:0007669"/>
    <property type="project" value="TreeGrafter"/>
</dbReference>
<feature type="compositionally biased region" description="Polar residues" evidence="6">
    <location>
        <begin position="222"/>
        <end position="234"/>
    </location>
</feature>
<dbReference type="KEGG" id="more:E1B28_001939"/>
<evidence type="ECO:0000256" key="3">
    <source>
        <dbReference type="ARBA" id="ARBA00022692"/>
    </source>
</evidence>
<name>A0A9P7V4L8_9AGAR</name>
<dbReference type="InterPro" id="IPR004182">
    <property type="entry name" value="GRAM"/>
</dbReference>
<dbReference type="RefSeq" id="XP_043016629.1">
    <property type="nucleotide sequence ID" value="XM_043147915.1"/>
</dbReference>
<evidence type="ECO:0000256" key="5">
    <source>
        <dbReference type="ARBA" id="ARBA00023136"/>
    </source>
</evidence>
<dbReference type="InterPro" id="IPR011993">
    <property type="entry name" value="PH-like_dom_sf"/>
</dbReference>
<feature type="compositionally biased region" description="Polar residues" evidence="6">
    <location>
        <begin position="94"/>
        <end position="105"/>
    </location>
</feature>
<dbReference type="GO" id="GO:0005789">
    <property type="term" value="C:endoplasmic reticulum membrane"/>
    <property type="evidence" value="ECO:0007669"/>
    <property type="project" value="TreeGrafter"/>
</dbReference>
<dbReference type="GO" id="GO:0005739">
    <property type="term" value="C:mitochondrion"/>
    <property type="evidence" value="ECO:0007669"/>
    <property type="project" value="TreeGrafter"/>
</dbReference>
<dbReference type="GO" id="GO:0032366">
    <property type="term" value="P:intracellular sterol transport"/>
    <property type="evidence" value="ECO:0007669"/>
    <property type="project" value="TreeGrafter"/>
</dbReference>
<keyword evidence="5" id="KW-0472">Membrane</keyword>
<feature type="compositionally biased region" description="Low complexity" evidence="6">
    <location>
        <begin position="912"/>
        <end position="924"/>
    </location>
</feature>
<feature type="region of interest" description="Disordered" evidence="6">
    <location>
        <begin position="1"/>
        <end position="525"/>
    </location>
</feature>
<comment type="subcellular location">
    <subcellularLocation>
        <location evidence="1">Membrane</location>
        <topology evidence="1">Single-pass membrane protein</topology>
    </subcellularLocation>
</comment>
<feature type="compositionally biased region" description="Low complexity" evidence="6">
    <location>
        <begin position="196"/>
        <end position="211"/>
    </location>
</feature>
<dbReference type="Proteomes" id="UP001049176">
    <property type="component" value="Chromosome 1"/>
</dbReference>
<dbReference type="EMBL" id="CM032181">
    <property type="protein sequence ID" value="KAG7100159.1"/>
    <property type="molecule type" value="Genomic_DNA"/>
</dbReference>
<evidence type="ECO:0000259" key="7">
    <source>
        <dbReference type="PROSITE" id="PS51778"/>
    </source>
</evidence>